<feature type="coiled-coil region" evidence="1">
    <location>
        <begin position="365"/>
        <end position="392"/>
    </location>
</feature>
<dbReference type="PANTHER" id="PTHR32309:SF13">
    <property type="entry name" value="FERRIC ENTEROBACTIN TRANSPORT PROTEIN FEPE"/>
    <property type="match status" value="1"/>
</dbReference>
<feature type="transmembrane region" description="Helical" evidence="2">
    <location>
        <begin position="15"/>
        <end position="33"/>
    </location>
</feature>
<evidence type="ECO:0000256" key="1">
    <source>
        <dbReference type="SAM" id="Coils"/>
    </source>
</evidence>
<dbReference type="EMBL" id="BAABEY010000030">
    <property type="protein sequence ID" value="GAA4443697.1"/>
    <property type="molecule type" value="Genomic_DNA"/>
</dbReference>
<keyword evidence="4" id="KW-1185">Reference proteome</keyword>
<evidence type="ECO:0000313" key="4">
    <source>
        <dbReference type="Proteomes" id="UP001501508"/>
    </source>
</evidence>
<reference evidence="4" key="1">
    <citation type="journal article" date="2019" name="Int. J. Syst. Evol. Microbiol.">
        <title>The Global Catalogue of Microorganisms (GCM) 10K type strain sequencing project: providing services to taxonomists for standard genome sequencing and annotation.</title>
        <authorList>
            <consortium name="The Broad Institute Genomics Platform"/>
            <consortium name="The Broad Institute Genome Sequencing Center for Infectious Disease"/>
            <person name="Wu L."/>
            <person name="Ma J."/>
        </authorList>
    </citation>
    <scope>NUCLEOTIDE SEQUENCE [LARGE SCALE GENOMIC DNA]</scope>
    <source>
        <strain evidence="4">JCM 31920</strain>
    </source>
</reference>
<dbReference type="InterPro" id="IPR027417">
    <property type="entry name" value="P-loop_NTPase"/>
</dbReference>
<evidence type="ECO:0000313" key="3">
    <source>
        <dbReference type="EMBL" id="GAA4443697.1"/>
    </source>
</evidence>
<dbReference type="SUPFAM" id="SSF52540">
    <property type="entry name" value="P-loop containing nucleoside triphosphate hydrolases"/>
    <property type="match status" value="1"/>
</dbReference>
<organism evidence="3 4">
    <name type="scientific">Ravibacter arvi</name>
    <dbReference type="NCBI Taxonomy" id="2051041"/>
    <lineage>
        <taxon>Bacteria</taxon>
        <taxon>Pseudomonadati</taxon>
        <taxon>Bacteroidota</taxon>
        <taxon>Cytophagia</taxon>
        <taxon>Cytophagales</taxon>
        <taxon>Spirosomataceae</taxon>
        <taxon>Ravibacter</taxon>
    </lineage>
</organism>
<dbReference type="PANTHER" id="PTHR32309">
    <property type="entry name" value="TYROSINE-PROTEIN KINASE"/>
    <property type="match status" value="1"/>
</dbReference>
<evidence type="ECO:0000256" key="2">
    <source>
        <dbReference type="SAM" id="Phobius"/>
    </source>
</evidence>
<feature type="transmembrane region" description="Helical" evidence="2">
    <location>
        <begin position="455"/>
        <end position="478"/>
    </location>
</feature>
<dbReference type="Proteomes" id="UP001501508">
    <property type="component" value="Unassembled WGS sequence"/>
</dbReference>
<comment type="caution">
    <text evidence="3">The sequence shown here is derived from an EMBL/GenBank/DDBJ whole genome shotgun (WGS) entry which is preliminary data.</text>
</comment>
<sequence>MRELIRFGLYLKQRWFIWVLVPLVTLVLCYFLASRLPDVYRSKGSIATGLVDKTGQILSLNENVEQDSELNRKFENLIQLIKLKKVLDQVSYRLVIHDLTARPGQAFREVPDDADQGFREKAVVLLRRKLSGSEAFYPSGKEEQRVAALIEDMGYDAGSILEKLRVERISNSDYIEVEFEAEHPGLSAYLVNTLISEFLKVYAERIKGSSEKSLDFLEKFMLQKLAALNQKMEELKDFKIRNRVLNLNEQARSLYGHIIDFETRREITKKDIIAYGAALKNIDARFNPADRQYLEGSMALINQHIAETREELKAVNDLYIRSNFNPAYKARVDSVQKVLSARIMESSDKYIYNPLNVKENLVNHKLELEISLELARNSIKTIEDEIRRLNGKFDGMVPSEASIQQYETSIDIAGKEYIEALQRYNSARLESFNPIALKQVEKASDGIKLPSKKRILVLLSGLVSLIVCLFVLFVLYYLDNAIRIPQQLADQTGAPVLGHLNRVRDFTDPGQLDGAKPEGPIARFRSLVRSVRFEIDSEGYGPKIIAVTSLTEGSGKTLVVNGLAWAYRRINRRVLVIDGNFGNPDLTKERRNMVYLEDFLAGKELHPDSANPAVLGTRGGDVSLLELVDEKQLQSKLATLRAQFDVVIVETGSLRSLHKAKEWLTYADRVIGVFPAGRPLGERDEENVRYLRNRGAVFAGWVLTQADASVWGGSTNEEK</sequence>
<dbReference type="Gene3D" id="3.40.50.300">
    <property type="entry name" value="P-loop containing nucleotide triphosphate hydrolases"/>
    <property type="match status" value="1"/>
</dbReference>
<dbReference type="RefSeq" id="WP_345031154.1">
    <property type="nucleotide sequence ID" value="NZ_BAABEY010000030.1"/>
</dbReference>
<name>A0ABP8M4H0_9BACT</name>
<keyword evidence="2" id="KW-0472">Membrane</keyword>
<keyword evidence="2" id="KW-0812">Transmembrane</keyword>
<proteinExistence type="predicted"/>
<keyword evidence="2" id="KW-1133">Transmembrane helix</keyword>
<dbReference type="InterPro" id="IPR050445">
    <property type="entry name" value="Bact_polysacc_biosynth/exp"/>
</dbReference>
<evidence type="ECO:0008006" key="5">
    <source>
        <dbReference type="Google" id="ProtNLM"/>
    </source>
</evidence>
<accession>A0ABP8M4H0</accession>
<protein>
    <recommendedName>
        <fullName evidence="5">Lipopolysaccharide biosynthesis protein</fullName>
    </recommendedName>
</protein>
<keyword evidence="1" id="KW-0175">Coiled coil</keyword>
<gene>
    <name evidence="3" type="ORF">GCM10023091_32690</name>
</gene>